<reference evidence="1" key="1">
    <citation type="submission" date="2020-08" db="EMBL/GenBank/DDBJ databases">
        <title>Multicomponent nature underlies the extraordinary mechanical properties of spider dragline silk.</title>
        <authorList>
            <person name="Kono N."/>
            <person name="Nakamura H."/>
            <person name="Mori M."/>
            <person name="Yoshida Y."/>
            <person name="Ohtoshi R."/>
            <person name="Malay A.D."/>
            <person name="Moran D.A.P."/>
            <person name="Tomita M."/>
            <person name="Numata K."/>
            <person name="Arakawa K."/>
        </authorList>
    </citation>
    <scope>NUCLEOTIDE SEQUENCE</scope>
</reference>
<dbReference type="Proteomes" id="UP000887159">
    <property type="component" value="Unassembled WGS sequence"/>
</dbReference>
<gene>
    <name evidence="1" type="ORF">TNCV_2398451</name>
</gene>
<dbReference type="AlphaFoldDB" id="A0A8X6VRV3"/>
<proteinExistence type="predicted"/>
<comment type="caution">
    <text evidence="1">The sequence shown here is derived from an EMBL/GenBank/DDBJ whole genome shotgun (WGS) entry which is preliminary data.</text>
</comment>
<keyword evidence="2" id="KW-1185">Reference proteome</keyword>
<name>A0A8X6VRV3_TRICX</name>
<accession>A0A8X6VRV3</accession>
<evidence type="ECO:0000313" key="1">
    <source>
        <dbReference type="EMBL" id="GFY18620.1"/>
    </source>
</evidence>
<protein>
    <submittedName>
        <fullName evidence="1">Uncharacterized protein</fullName>
    </submittedName>
</protein>
<organism evidence="1 2">
    <name type="scientific">Trichonephila clavipes</name>
    <name type="common">Golden silk orbweaver</name>
    <name type="synonym">Nephila clavipes</name>
    <dbReference type="NCBI Taxonomy" id="2585209"/>
    <lineage>
        <taxon>Eukaryota</taxon>
        <taxon>Metazoa</taxon>
        <taxon>Ecdysozoa</taxon>
        <taxon>Arthropoda</taxon>
        <taxon>Chelicerata</taxon>
        <taxon>Arachnida</taxon>
        <taxon>Araneae</taxon>
        <taxon>Araneomorphae</taxon>
        <taxon>Entelegynae</taxon>
        <taxon>Araneoidea</taxon>
        <taxon>Nephilidae</taxon>
        <taxon>Trichonephila</taxon>
    </lineage>
</organism>
<dbReference type="EMBL" id="BMAU01021349">
    <property type="protein sequence ID" value="GFY18620.1"/>
    <property type="molecule type" value="Genomic_DNA"/>
</dbReference>
<sequence>MEIIPEGDVFQISPKKKNPELTSSMDGLFNGLLCKAVSRSATLAFIMDIPPNRFLSATDPATHNRCTKSVIIDAFGAISHGYF</sequence>
<evidence type="ECO:0000313" key="2">
    <source>
        <dbReference type="Proteomes" id="UP000887159"/>
    </source>
</evidence>